<dbReference type="GO" id="GO:0004497">
    <property type="term" value="F:monooxygenase activity"/>
    <property type="evidence" value="ECO:0007669"/>
    <property type="project" value="UniProtKB-KW"/>
</dbReference>
<evidence type="ECO:0000256" key="2">
    <source>
        <dbReference type="ARBA" id="ARBA00022827"/>
    </source>
</evidence>
<organism evidence="6 7">
    <name type="scientific">Melanomma pulvis-pyrius CBS 109.77</name>
    <dbReference type="NCBI Taxonomy" id="1314802"/>
    <lineage>
        <taxon>Eukaryota</taxon>
        <taxon>Fungi</taxon>
        <taxon>Dikarya</taxon>
        <taxon>Ascomycota</taxon>
        <taxon>Pezizomycotina</taxon>
        <taxon>Dothideomycetes</taxon>
        <taxon>Pleosporomycetidae</taxon>
        <taxon>Pleosporales</taxon>
        <taxon>Melanommataceae</taxon>
        <taxon>Melanomma</taxon>
    </lineage>
</organism>
<evidence type="ECO:0000256" key="1">
    <source>
        <dbReference type="ARBA" id="ARBA00022630"/>
    </source>
</evidence>
<keyword evidence="1" id="KW-0285">Flavoprotein</keyword>
<dbReference type="PRINTS" id="PR00420">
    <property type="entry name" value="RNGMNOXGNASE"/>
</dbReference>
<dbReference type="Pfam" id="PF01494">
    <property type="entry name" value="FAD_binding_3"/>
    <property type="match status" value="2"/>
</dbReference>
<dbReference type="Proteomes" id="UP000799757">
    <property type="component" value="Unassembled WGS sequence"/>
</dbReference>
<dbReference type="PANTHER" id="PTHR46972">
    <property type="entry name" value="MONOOXYGENASE ASQM-RELATED"/>
    <property type="match status" value="1"/>
</dbReference>
<proteinExistence type="predicted"/>
<keyword evidence="2" id="KW-0274">FAD</keyword>
<dbReference type="Gene3D" id="3.50.50.60">
    <property type="entry name" value="FAD/NAD(P)-binding domain"/>
    <property type="match status" value="1"/>
</dbReference>
<dbReference type="SUPFAM" id="SSF51905">
    <property type="entry name" value="FAD/NAD(P)-binding domain"/>
    <property type="match status" value="1"/>
</dbReference>
<evidence type="ECO:0000313" key="7">
    <source>
        <dbReference type="Proteomes" id="UP000799757"/>
    </source>
</evidence>
<protein>
    <submittedName>
        <fullName evidence="6">Salicylate hydroxylase</fullName>
    </submittedName>
</protein>
<evidence type="ECO:0000313" key="6">
    <source>
        <dbReference type="EMBL" id="KAF2797712.1"/>
    </source>
</evidence>
<dbReference type="OrthoDB" id="655030at2759"/>
<gene>
    <name evidence="6" type="ORF">K505DRAFT_322386</name>
</gene>
<evidence type="ECO:0000256" key="4">
    <source>
        <dbReference type="ARBA" id="ARBA00023033"/>
    </source>
</evidence>
<keyword evidence="4" id="KW-0503">Monooxygenase</keyword>
<dbReference type="InterPro" id="IPR036188">
    <property type="entry name" value="FAD/NAD-bd_sf"/>
</dbReference>
<reference evidence="6" key="1">
    <citation type="journal article" date="2020" name="Stud. Mycol.">
        <title>101 Dothideomycetes genomes: a test case for predicting lifestyles and emergence of pathogens.</title>
        <authorList>
            <person name="Haridas S."/>
            <person name="Albert R."/>
            <person name="Binder M."/>
            <person name="Bloem J."/>
            <person name="Labutti K."/>
            <person name="Salamov A."/>
            <person name="Andreopoulos B."/>
            <person name="Baker S."/>
            <person name="Barry K."/>
            <person name="Bills G."/>
            <person name="Bluhm B."/>
            <person name="Cannon C."/>
            <person name="Castanera R."/>
            <person name="Culley D."/>
            <person name="Daum C."/>
            <person name="Ezra D."/>
            <person name="Gonzalez J."/>
            <person name="Henrissat B."/>
            <person name="Kuo A."/>
            <person name="Liang C."/>
            <person name="Lipzen A."/>
            <person name="Lutzoni F."/>
            <person name="Magnuson J."/>
            <person name="Mondo S."/>
            <person name="Nolan M."/>
            <person name="Ohm R."/>
            <person name="Pangilinan J."/>
            <person name="Park H.-J."/>
            <person name="Ramirez L."/>
            <person name="Alfaro M."/>
            <person name="Sun H."/>
            <person name="Tritt A."/>
            <person name="Yoshinaga Y."/>
            <person name="Zwiers L.-H."/>
            <person name="Turgeon B."/>
            <person name="Goodwin S."/>
            <person name="Spatafora J."/>
            <person name="Crous P."/>
            <person name="Grigoriev I."/>
        </authorList>
    </citation>
    <scope>NUCLEOTIDE SEQUENCE</scope>
    <source>
        <strain evidence="6">CBS 109.77</strain>
    </source>
</reference>
<dbReference type="PANTHER" id="PTHR46972:SF1">
    <property type="entry name" value="FAD DEPENDENT OXIDOREDUCTASE DOMAIN-CONTAINING PROTEIN"/>
    <property type="match status" value="1"/>
</dbReference>
<keyword evidence="7" id="KW-1185">Reference proteome</keyword>
<feature type="domain" description="FAD-binding" evidence="5">
    <location>
        <begin position="313"/>
        <end position="347"/>
    </location>
</feature>
<name>A0A6A6XMZ4_9PLEO</name>
<dbReference type="EMBL" id="MU001800">
    <property type="protein sequence ID" value="KAF2797712.1"/>
    <property type="molecule type" value="Genomic_DNA"/>
</dbReference>
<dbReference type="InterPro" id="IPR002938">
    <property type="entry name" value="FAD-bd"/>
</dbReference>
<sequence length="434" mass="47021">MMTFQPRIAISGGGPGGLALSLLLKQRGISPTIYELRSKPTPEELTKLSGMLDLHDESGGKTLRECNLWDDFQAAVGDCSEEQRVLNPQGTVLHTDEGEFSSRPEIPREALTKLLLKNVPSDFIKWNHKVMAARHTHNATTGATEIELDLGPNGTASYDFVVGADGAWSRVSKLLTDVKPFYSGAQWVTVTVRNASTKYPHLVELVGSGGFSALGLGNGILSQRGPQDSIRVYAAVSTPHEYWAKETGLEAMTAAEAKTILLDDKLFGKWAPSLQDLLATACDEETKDNPGKTIDILPMYMLPVGHRWEHRTAVTLVGDAAHLMTPWAGEGVNLALWDSLDLAHAIGGVPEVEDAAAWQVALEPRVREYEEAMMARAKGKAAESARNKDMFLSENGGEKMAEFFKSAFANAFAALERADEVESGGINRGTVSGE</sequence>
<dbReference type="GO" id="GO:0071949">
    <property type="term" value="F:FAD binding"/>
    <property type="evidence" value="ECO:0007669"/>
    <property type="project" value="InterPro"/>
</dbReference>
<accession>A0A6A6XMZ4</accession>
<feature type="domain" description="FAD-binding" evidence="5">
    <location>
        <begin position="8"/>
        <end position="198"/>
    </location>
</feature>
<evidence type="ECO:0000259" key="5">
    <source>
        <dbReference type="Pfam" id="PF01494"/>
    </source>
</evidence>
<keyword evidence="3" id="KW-0560">Oxidoreductase</keyword>
<evidence type="ECO:0000256" key="3">
    <source>
        <dbReference type="ARBA" id="ARBA00023002"/>
    </source>
</evidence>
<dbReference type="AlphaFoldDB" id="A0A6A6XMZ4"/>